<proteinExistence type="predicted"/>
<organism evidence="2 3">
    <name type="scientific">Rhizobium helianthi</name>
    <dbReference type="NCBI Taxonomy" id="1132695"/>
    <lineage>
        <taxon>Bacteria</taxon>
        <taxon>Pseudomonadati</taxon>
        <taxon>Pseudomonadota</taxon>
        <taxon>Alphaproteobacteria</taxon>
        <taxon>Hyphomicrobiales</taxon>
        <taxon>Rhizobiaceae</taxon>
        <taxon>Rhizobium/Agrobacterium group</taxon>
        <taxon>Rhizobium</taxon>
    </lineage>
</organism>
<evidence type="ECO:0000256" key="1">
    <source>
        <dbReference type="SAM" id="MobiDB-lite"/>
    </source>
</evidence>
<reference evidence="3" key="1">
    <citation type="journal article" date="2019" name="Int. J. Syst. Evol. Microbiol.">
        <title>The Global Catalogue of Microorganisms (GCM) 10K type strain sequencing project: providing services to taxonomists for standard genome sequencing and annotation.</title>
        <authorList>
            <consortium name="The Broad Institute Genomics Platform"/>
            <consortium name="The Broad Institute Genome Sequencing Center for Infectious Disease"/>
            <person name="Wu L."/>
            <person name="Ma J."/>
        </authorList>
    </citation>
    <scope>NUCLEOTIDE SEQUENCE [LARGE SCALE GENOMIC DNA]</scope>
    <source>
        <strain evidence="3">CG52</strain>
    </source>
</reference>
<sequence length="201" mass="23173">MPSPYIAKKVWPDYILNGATFSFTHLAEAYFTAHDSLGHEKQIIVTYQDHVFTRDAVEGETLKDAFPGANRDPFGVFCPVRYRWSLRLPQIIALLPEQRIWNLRKDDRYAHVPVVAENGETILYSIVFSIEPVKRNIAYDFWIRVRTAYPCDGPPPDTFGDVRFSHLLMVRERGKHPPRNYSPHRKTPKTAASQSSDPTEE</sequence>
<protein>
    <submittedName>
        <fullName evidence="2">Uncharacterized protein</fullName>
    </submittedName>
</protein>
<gene>
    <name evidence="2" type="ORF">ACFSE1_13790</name>
</gene>
<feature type="region of interest" description="Disordered" evidence="1">
    <location>
        <begin position="174"/>
        <end position="201"/>
    </location>
</feature>
<feature type="compositionally biased region" description="Basic residues" evidence="1">
    <location>
        <begin position="174"/>
        <end position="188"/>
    </location>
</feature>
<dbReference type="Proteomes" id="UP001597322">
    <property type="component" value="Unassembled WGS sequence"/>
</dbReference>
<name>A0ABW4M5S6_9HYPH</name>
<dbReference type="EMBL" id="JBHUEQ010000025">
    <property type="protein sequence ID" value="MFD1746539.1"/>
    <property type="molecule type" value="Genomic_DNA"/>
</dbReference>
<evidence type="ECO:0000313" key="2">
    <source>
        <dbReference type="EMBL" id="MFD1746539.1"/>
    </source>
</evidence>
<feature type="compositionally biased region" description="Polar residues" evidence="1">
    <location>
        <begin position="190"/>
        <end position="201"/>
    </location>
</feature>
<comment type="caution">
    <text evidence="2">The sequence shown here is derived from an EMBL/GenBank/DDBJ whole genome shotgun (WGS) entry which is preliminary data.</text>
</comment>
<accession>A0ABW4M5S6</accession>
<dbReference type="RefSeq" id="WP_377402376.1">
    <property type="nucleotide sequence ID" value="NZ_JBHUEQ010000025.1"/>
</dbReference>
<evidence type="ECO:0000313" key="3">
    <source>
        <dbReference type="Proteomes" id="UP001597322"/>
    </source>
</evidence>
<keyword evidence="3" id="KW-1185">Reference proteome</keyword>